<evidence type="ECO:0000313" key="1">
    <source>
        <dbReference type="EMBL" id="GAA2415322.1"/>
    </source>
</evidence>
<dbReference type="Proteomes" id="UP001500058">
    <property type="component" value="Unassembled WGS sequence"/>
</dbReference>
<evidence type="ECO:0000313" key="2">
    <source>
        <dbReference type="Proteomes" id="UP001500058"/>
    </source>
</evidence>
<keyword evidence="2" id="KW-1185">Reference proteome</keyword>
<name>A0ABP5W2G2_9ACTN</name>
<dbReference type="EMBL" id="BAAATJ010000034">
    <property type="protein sequence ID" value="GAA2415322.1"/>
    <property type="molecule type" value="Genomic_DNA"/>
</dbReference>
<proteinExistence type="predicted"/>
<comment type="caution">
    <text evidence="1">The sequence shown here is derived from an EMBL/GenBank/DDBJ whole genome shotgun (WGS) entry which is preliminary data.</text>
</comment>
<reference evidence="2" key="1">
    <citation type="journal article" date="2019" name="Int. J. Syst. Evol. Microbiol.">
        <title>The Global Catalogue of Microorganisms (GCM) 10K type strain sequencing project: providing services to taxonomists for standard genome sequencing and annotation.</title>
        <authorList>
            <consortium name="The Broad Institute Genomics Platform"/>
            <consortium name="The Broad Institute Genome Sequencing Center for Infectious Disease"/>
            <person name="Wu L."/>
            <person name="Ma J."/>
        </authorList>
    </citation>
    <scope>NUCLEOTIDE SEQUENCE [LARGE SCALE GENOMIC DNA]</scope>
    <source>
        <strain evidence="2">JCM 6921</strain>
    </source>
</reference>
<evidence type="ECO:0008006" key="3">
    <source>
        <dbReference type="Google" id="ProtNLM"/>
    </source>
</evidence>
<protein>
    <recommendedName>
        <fullName evidence="3">NADPH-dependent FMN reductase-like domain-containing protein</fullName>
    </recommendedName>
</protein>
<accession>A0ABP5W2G2</accession>
<gene>
    <name evidence="1" type="ORF">GCM10010420_51550</name>
</gene>
<sequence length="57" mass="6570">MRDCVSFPRYYELFDADGRLREPGGAEGAAKTMLDQLEWWGSVLRDARLERPLPATR</sequence>
<organism evidence="1 2">
    <name type="scientific">Streptomyces glaucosporus</name>
    <dbReference type="NCBI Taxonomy" id="284044"/>
    <lineage>
        <taxon>Bacteria</taxon>
        <taxon>Bacillati</taxon>
        <taxon>Actinomycetota</taxon>
        <taxon>Actinomycetes</taxon>
        <taxon>Kitasatosporales</taxon>
        <taxon>Streptomycetaceae</taxon>
        <taxon>Streptomyces</taxon>
    </lineage>
</organism>